<accession>A0ABZ0ISB0</accession>
<organism evidence="1 2">
    <name type="scientific">Imperialibacter roseus</name>
    <dbReference type="NCBI Taxonomy" id="1324217"/>
    <lineage>
        <taxon>Bacteria</taxon>
        <taxon>Pseudomonadati</taxon>
        <taxon>Bacteroidota</taxon>
        <taxon>Cytophagia</taxon>
        <taxon>Cytophagales</taxon>
        <taxon>Flammeovirgaceae</taxon>
        <taxon>Imperialibacter</taxon>
    </lineage>
</organism>
<keyword evidence="2" id="KW-1185">Reference proteome</keyword>
<dbReference type="RefSeq" id="WP_317490570.1">
    <property type="nucleotide sequence ID" value="NZ_CP136051.1"/>
</dbReference>
<name>A0ABZ0ISB0_9BACT</name>
<evidence type="ECO:0000313" key="2">
    <source>
        <dbReference type="Proteomes" id="UP001302349"/>
    </source>
</evidence>
<dbReference type="EMBL" id="CP136051">
    <property type="protein sequence ID" value="WOK07922.1"/>
    <property type="molecule type" value="Genomic_DNA"/>
</dbReference>
<sequence length="41" mass="4528">MKGIIAYHVVTGVEAGGRQRMNSHKRTLATWLGLLAMYTPV</sequence>
<evidence type="ECO:0000313" key="1">
    <source>
        <dbReference type="EMBL" id="WOK07922.1"/>
    </source>
</evidence>
<dbReference type="Proteomes" id="UP001302349">
    <property type="component" value="Chromosome"/>
</dbReference>
<reference evidence="1 2" key="1">
    <citation type="journal article" date="2023" name="Microbiol. Resour. Announc.">
        <title>Complete Genome Sequence of Imperialibacter roseus strain P4T.</title>
        <authorList>
            <person name="Tizabi D.R."/>
            <person name="Bachvaroff T."/>
            <person name="Hill R.T."/>
        </authorList>
    </citation>
    <scope>NUCLEOTIDE SEQUENCE [LARGE SCALE GENOMIC DNA]</scope>
    <source>
        <strain evidence="1 2">P4T</strain>
    </source>
</reference>
<protein>
    <submittedName>
        <fullName evidence="1">Uncharacterized protein</fullName>
    </submittedName>
</protein>
<proteinExistence type="predicted"/>
<gene>
    <name evidence="1" type="ORF">RT717_04675</name>
</gene>